<evidence type="ECO:0000256" key="2">
    <source>
        <dbReference type="ARBA" id="ARBA00023015"/>
    </source>
</evidence>
<dbReference type="CDD" id="cd00018">
    <property type="entry name" value="AP2"/>
    <property type="match status" value="1"/>
</dbReference>
<evidence type="ECO:0000313" key="8">
    <source>
        <dbReference type="EMBL" id="KAJ8480524.1"/>
    </source>
</evidence>
<keyword evidence="5" id="KW-0539">Nucleus</keyword>
<keyword evidence="3" id="KW-0238">DNA-binding</keyword>
<name>A0AAV8QU59_ENSVE</name>
<gene>
    <name evidence="8" type="ORF">OPV22_024251</name>
</gene>
<dbReference type="SMART" id="SM00380">
    <property type="entry name" value="AP2"/>
    <property type="match status" value="1"/>
</dbReference>
<feature type="compositionally biased region" description="Low complexity" evidence="6">
    <location>
        <begin position="194"/>
        <end position="208"/>
    </location>
</feature>
<dbReference type="Pfam" id="PF00847">
    <property type="entry name" value="AP2"/>
    <property type="match status" value="1"/>
</dbReference>
<comment type="subcellular location">
    <subcellularLocation>
        <location evidence="1">Nucleus</location>
    </subcellularLocation>
</comment>
<evidence type="ECO:0000256" key="5">
    <source>
        <dbReference type="ARBA" id="ARBA00023242"/>
    </source>
</evidence>
<dbReference type="PANTHER" id="PTHR31190:SF475">
    <property type="entry name" value="AP2_ERF DOMAIN-CONTAINING PROTEIN"/>
    <property type="match status" value="1"/>
</dbReference>
<dbReference type="EMBL" id="JAQQAF010000006">
    <property type="protein sequence ID" value="KAJ8480524.1"/>
    <property type="molecule type" value="Genomic_DNA"/>
</dbReference>
<dbReference type="Proteomes" id="UP001222027">
    <property type="component" value="Unassembled WGS sequence"/>
</dbReference>
<dbReference type="PROSITE" id="PS51032">
    <property type="entry name" value="AP2_ERF"/>
    <property type="match status" value="1"/>
</dbReference>
<dbReference type="GO" id="GO:0009873">
    <property type="term" value="P:ethylene-activated signaling pathway"/>
    <property type="evidence" value="ECO:0007669"/>
    <property type="project" value="InterPro"/>
</dbReference>
<dbReference type="PANTHER" id="PTHR31190">
    <property type="entry name" value="DNA-BINDING DOMAIN"/>
    <property type="match status" value="1"/>
</dbReference>
<evidence type="ECO:0000259" key="7">
    <source>
        <dbReference type="PROSITE" id="PS51032"/>
    </source>
</evidence>
<reference evidence="8 9" key="1">
    <citation type="submission" date="2022-12" db="EMBL/GenBank/DDBJ databases">
        <title>Chromosome-scale assembly of the Ensete ventricosum genome.</title>
        <authorList>
            <person name="Dussert Y."/>
            <person name="Stocks J."/>
            <person name="Wendawek A."/>
            <person name="Woldeyes F."/>
            <person name="Nichols R.A."/>
            <person name="Borrell J.S."/>
        </authorList>
    </citation>
    <scope>NUCLEOTIDE SEQUENCE [LARGE SCALE GENOMIC DNA]</scope>
    <source>
        <strain evidence="9">cv. Maze</strain>
        <tissue evidence="8">Seeds</tissue>
    </source>
</reference>
<feature type="compositionally biased region" description="Basic residues" evidence="6">
    <location>
        <begin position="111"/>
        <end position="125"/>
    </location>
</feature>
<keyword evidence="4" id="KW-0804">Transcription</keyword>
<dbReference type="InterPro" id="IPR016177">
    <property type="entry name" value="DNA-bd_dom_sf"/>
</dbReference>
<comment type="caution">
    <text evidence="8">The sequence shown here is derived from an EMBL/GenBank/DDBJ whole genome shotgun (WGS) entry which is preliminary data.</text>
</comment>
<dbReference type="GO" id="GO:0003677">
    <property type="term" value="F:DNA binding"/>
    <property type="evidence" value="ECO:0007669"/>
    <property type="project" value="UniProtKB-KW"/>
</dbReference>
<feature type="region of interest" description="Disordered" evidence="6">
    <location>
        <begin position="102"/>
        <end position="125"/>
    </location>
</feature>
<dbReference type="InterPro" id="IPR001471">
    <property type="entry name" value="AP2/ERF_dom"/>
</dbReference>
<protein>
    <recommendedName>
        <fullName evidence="7">AP2/ERF domain-containing protein</fullName>
    </recommendedName>
</protein>
<accession>A0AAV8QU59</accession>
<keyword evidence="2" id="KW-0805">Transcription regulation</keyword>
<dbReference type="GO" id="GO:0005634">
    <property type="term" value="C:nucleus"/>
    <property type="evidence" value="ECO:0007669"/>
    <property type="project" value="UniProtKB-SubCell"/>
</dbReference>
<evidence type="ECO:0000313" key="9">
    <source>
        <dbReference type="Proteomes" id="UP001222027"/>
    </source>
</evidence>
<dbReference type="FunFam" id="3.30.730.10:FF:000001">
    <property type="entry name" value="Ethylene-responsive transcription factor 2"/>
    <property type="match status" value="1"/>
</dbReference>
<evidence type="ECO:0000256" key="4">
    <source>
        <dbReference type="ARBA" id="ARBA00023163"/>
    </source>
</evidence>
<dbReference type="Gene3D" id="3.30.730.10">
    <property type="entry name" value="AP2/ERF domain"/>
    <property type="match status" value="1"/>
</dbReference>
<organism evidence="8 9">
    <name type="scientific">Ensete ventricosum</name>
    <name type="common">Abyssinian banana</name>
    <name type="synonym">Musa ensete</name>
    <dbReference type="NCBI Taxonomy" id="4639"/>
    <lineage>
        <taxon>Eukaryota</taxon>
        <taxon>Viridiplantae</taxon>
        <taxon>Streptophyta</taxon>
        <taxon>Embryophyta</taxon>
        <taxon>Tracheophyta</taxon>
        <taxon>Spermatophyta</taxon>
        <taxon>Magnoliopsida</taxon>
        <taxon>Liliopsida</taxon>
        <taxon>Zingiberales</taxon>
        <taxon>Musaceae</taxon>
        <taxon>Ensete</taxon>
    </lineage>
</organism>
<keyword evidence="9" id="KW-1185">Reference proteome</keyword>
<dbReference type="SUPFAM" id="SSF54171">
    <property type="entry name" value="DNA-binding domain"/>
    <property type="match status" value="1"/>
</dbReference>
<dbReference type="InterPro" id="IPR044808">
    <property type="entry name" value="ERF_plant"/>
</dbReference>
<sequence length="250" mass="27533">MVATQDRLRLRPALLDDPHRVIDKATPSSHDCRRSFSRISREREQSVIVAALIHVVSGYPAAPAKLLPAGACGLCGIGGCLGCDYFISAADDEGPMPFSVSETTTVGRGGKQVRKRKKKGKYRGVRQRPWGKWAAEIRDPRRAVRKWLGTFDTAEEAARAYDTAAIEFRGPRAKLNFPFPEPSPTQVDADHETSQSTSISSSNPPQQQLFGAQHKQQGPMDHQEQELTDMWAGLQDLMSLDDGQLCVGFS</sequence>
<evidence type="ECO:0000256" key="3">
    <source>
        <dbReference type="ARBA" id="ARBA00023125"/>
    </source>
</evidence>
<evidence type="ECO:0000256" key="1">
    <source>
        <dbReference type="ARBA" id="ARBA00004123"/>
    </source>
</evidence>
<dbReference type="InterPro" id="IPR036955">
    <property type="entry name" value="AP2/ERF_dom_sf"/>
</dbReference>
<feature type="domain" description="AP2/ERF" evidence="7">
    <location>
        <begin position="121"/>
        <end position="178"/>
    </location>
</feature>
<evidence type="ECO:0000256" key="6">
    <source>
        <dbReference type="SAM" id="MobiDB-lite"/>
    </source>
</evidence>
<proteinExistence type="predicted"/>
<dbReference type="AlphaFoldDB" id="A0AAV8QU59"/>
<feature type="region of interest" description="Disordered" evidence="6">
    <location>
        <begin position="175"/>
        <end position="224"/>
    </location>
</feature>
<dbReference type="PRINTS" id="PR00367">
    <property type="entry name" value="ETHRSPELEMNT"/>
</dbReference>
<dbReference type="GO" id="GO:0003700">
    <property type="term" value="F:DNA-binding transcription factor activity"/>
    <property type="evidence" value="ECO:0007669"/>
    <property type="project" value="InterPro"/>
</dbReference>